<dbReference type="GO" id="GO:0004672">
    <property type="term" value="F:protein kinase activity"/>
    <property type="evidence" value="ECO:0007669"/>
    <property type="project" value="InterPro"/>
</dbReference>
<feature type="domain" description="Protein kinase" evidence="6">
    <location>
        <begin position="15"/>
        <end position="268"/>
    </location>
</feature>
<dbReference type="Gene3D" id="3.30.200.20">
    <property type="entry name" value="Phosphorylase Kinase, domain 1"/>
    <property type="match status" value="1"/>
</dbReference>
<dbReference type="InterPro" id="IPR000719">
    <property type="entry name" value="Prot_kinase_dom"/>
</dbReference>
<feature type="compositionally biased region" description="Low complexity" evidence="5">
    <location>
        <begin position="609"/>
        <end position="625"/>
    </location>
</feature>
<feature type="compositionally biased region" description="Polar residues" evidence="5">
    <location>
        <begin position="654"/>
        <end position="668"/>
    </location>
</feature>
<feature type="region of interest" description="Disordered" evidence="5">
    <location>
        <begin position="756"/>
        <end position="828"/>
    </location>
</feature>
<evidence type="ECO:0000256" key="3">
    <source>
        <dbReference type="ARBA" id="ARBA00042347"/>
    </source>
</evidence>
<feature type="region of interest" description="Disordered" evidence="5">
    <location>
        <begin position="681"/>
        <end position="726"/>
    </location>
</feature>
<evidence type="ECO:0000256" key="4">
    <source>
        <dbReference type="ARBA" id="ARBA00056114"/>
    </source>
</evidence>
<feature type="compositionally biased region" description="Basic and acidic residues" evidence="5">
    <location>
        <begin position="896"/>
        <end position="914"/>
    </location>
</feature>
<dbReference type="EMBL" id="GGFM01002321">
    <property type="protein sequence ID" value="MBW23072.1"/>
    <property type="molecule type" value="Transcribed_RNA"/>
</dbReference>
<protein>
    <recommendedName>
        <fullName evidence="2">N-terminal kinase-like protein</fullName>
    </recommendedName>
    <alternativeName>
        <fullName evidence="3">SCY1-like protein 1</fullName>
    </alternativeName>
</protein>
<organism evidence="7">
    <name type="scientific">Anopheles braziliensis</name>
    <dbReference type="NCBI Taxonomy" id="58242"/>
    <lineage>
        <taxon>Eukaryota</taxon>
        <taxon>Metazoa</taxon>
        <taxon>Ecdysozoa</taxon>
        <taxon>Arthropoda</taxon>
        <taxon>Hexapoda</taxon>
        <taxon>Insecta</taxon>
        <taxon>Pterygota</taxon>
        <taxon>Neoptera</taxon>
        <taxon>Endopterygota</taxon>
        <taxon>Diptera</taxon>
        <taxon>Nematocera</taxon>
        <taxon>Culicoidea</taxon>
        <taxon>Culicidae</taxon>
        <taxon>Anophelinae</taxon>
        <taxon>Anopheles</taxon>
    </lineage>
</organism>
<dbReference type="InterPro" id="IPR016024">
    <property type="entry name" value="ARM-type_fold"/>
</dbReference>
<sequence>MWSFFSRDSSKDFPYEIGEPVPQYDAKSIWALHRGKRKGTNDEVSVFTYDIRAGTEIKLELAKVAVKRLKTLRHPSILQFLDSLETDKILYVATEPVEPLGTHITRLASDGPQRDLYLAWGIFQITRALSFLNNDGNLRHNNVSVWSVFVNTAGEWKLGGLEYVSSADLPAAPPVKIPPSLEIYDPPERNDANKLRTATKCSSDMWGLGCLVWESFNGPLKTRGNLKNIEGIPKSLAPLYCELVGAAPANRPNPADVITKCRKPGGFFKNELVDSLLFLEEIQIKDKAEKTRFFSALTAQLDNFPDTVCRHKILPQLITAYEYGDAGSAVLAPMFKLGRLLDEAEYQKRIVPCVVKLFASTDRVTRSRLLQQLDLFISHLQPNVVNDQIFPQIAHGFLDTNPTIREQTVKSIIHLAPKLNYNNLNVEVLRHFARLQSRDDQGGIRTNTTVCLGKIAPHLHPQVRQRVLVSAFIRAMRDPFPPSRVAGILALAATQHYFLLNEVATRILPALCPLTMDPEKSVRDPAFKTIRGFLGKLEKVSEDPSLRESMEADVHTATPSLGNAAATWAGWAVTAVTAKFYRSQSDTARPRPPLTGKTLSKPASLEQPSSSSISTTTSSVTSMTSLEHESADTSASASDYGPDNWDQENWGDMDTSQDPSSPMAGTSNQLNATLNMVGSVSDVRDGWDNEDWGSLEEDPNETELNEKDEDEHNQQTQQQKHASSMIRSSPYAGALSSINSTTTINNAGTGITATTTITTAGGSSSNNSTTNNTTSSSMTSSTVVKGSSNSSSSFNNSSNSSSSNSSSSTTASTTNNNNNLLNHTGSPSKMIAMKNMNNLLNSTTAAGGGAATVNATSNTTTTTTSNWNNGADGWGEGDFEPLDEPTTGNLKLDEARRKREEKKMQRQRELEARRAARAVGAGSGPMKLGVKKI</sequence>
<accession>A0A2M3Z3I1</accession>
<keyword evidence="7" id="KW-0418">Kinase</keyword>
<feature type="compositionally biased region" description="Polar residues" evidence="5">
    <location>
        <begin position="714"/>
        <end position="726"/>
    </location>
</feature>
<dbReference type="InterPro" id="IPR011989">
    <property type="entry name" value="ARM-like"/>
</dbReference>
<dbReference type="Gene3D" id="1.25.10.10">
    <property type="entry name" value="Leucine-rich Repeat Variant"/>
    <property type="match status" value="1"/>
</dbReference>
<feature type="compositionally biased region" description="Low complexity" evidence="5">
    <location>
        <begin position="756"/>
        <end position="819"/>
    </location>
</feature>
<dbReference type="GO" id="GO:0005524">
    <property type="term" value="F:ATP binding"/>
    <property type="evidence" value="ECO:0007669"/>
    <property type="project" value="InterPro"/>
</dbReference>
<feature type="region of interest" description="Disordered" evidence="5">
    <location>
        <begin position="896"/>
        <end position="933"/>
    </location>
</feature>
<dbReference type="PROSITE" id="PS50011">
    <property type="entry name" value="PROTEIN_KINASE_DOM"/>
    <property type="match status" value="1"/>
</dbReference>
<name>A0A2M3Z3I1_9DIPT</name>
<evidence type="ECO:0000256" key="1">
    <source>
        <dbReference type="ARBA" id="ARBA00038349"/>
    </source>
</evidence>
<evidence type="ECO:0000313" key="7">
    <source>
        <dbReference type="EMBL" id="MBW23072.1"/>
    </source>
</evidence>
<dbReference type="SUPFAM" id="SSF48371">
    <property type="entry name" value="ARM repeat"/>
    <property type="match status" value="1"/>
</dbReference>
<evidence type="ECO:0000256" key="5">
    <source>
        <dbReference type="SAM" id="MobiDB-lite"/>
    </source>
</evidence>
<reference evidence="7" key="1">
    <citation type="submission" date="2018-01" db="EMBL/GenBank/DDBJ databases">
        <title>An insight into the sialome of Amazonian anophelines.</title>
        <authorList>
            <person name="Ribeiro J.M."/>
            <person name="Scarpassa V."/>
            <person name="Calvo E."/>
        </authorList>
    </citation>
    <scope>NUCLEOTIDE SEQUENCE</scope>
    <source>
        <tissue evidence="7">Salivary glands</tissue>
    </source>
</reference>
<dbReference type="SUPFAM" id="SSF56112">
    <property type="entry name" value="Protein kinase-like (PK-like)"/>
    <property type="match status" value="1"/>
</dbReference>
<feature type="compositionally biased region" description="Acidic residues" evidence="5">
    <location>
        <begin position="688"/>
        <end position="711"/>
    </location>
</feature>
<comment type="similarity">
    <text evidence="1">Belongs to the protein kinase superfamily.</text>
</comment>
<evidence type="ECO:0000256" key="2">
    <source>
        <dbReference type="ARBA" id="ARBA00040972"/>
    </source>
</evidence>
<evidence type="ECO:0000259" key="6">
    <source>
        <dbReference type="PROSITE" id="PS50011"/>
    </source>
</evidence>
<keyword evidence="7" id="KW-0808">Transferase</keyword>
<dbReference type="InterPro" id="IPR051177">
    <property type="entry name" value="CIK-Related_Protein"/>
</dbReference>
<dbReference type="PANTHER" id="PTHR12984">
    <property type="entry name" value="SCY1-RELATED S/T PROTEIN KINASE-LIKE"/>
    <property type="match status" value="1"/>
</dbReference>
<dbReference type="Gene3D" id="1.10.510.10">
    <property type="entry name" value="Transferase(Phosphotransferase) domain 1"/>
    <property type="match status" value="1"/>
</dbReference>
<feature type="region of interest" description="Disordered" evidence="5">
    <location>
        <begin position="583"/>
        <end position="668"/>
    </location>
</feature>
<proteinExistence type="inferred from homology"/>
<dbReference type="PANTHER" id="PTHR12984:SF3">
    <property type="entry name" value="N-TERMINAL KINASE-LIKE PROTEIN"/>
    <property type="match status" value="1"/>
</dbReference>
<dbReference type="InterPro" id="IPR011009">
    <property type="entry name" value="Kinase-like_dom_sf"/>
</dbReference>
<comment type="function">
    <text evidence="4">Regulates COPI-mediated retrograde protein traffic at the interface between the Golgi apparatus and the endoplasmic reticulum. Involved in the maintenance of the Golgi apparatus morphology.</text>
</comment>
<dbReference type="AlphaFoldDB" id="A0A2M3Z3I1"/>